<feature type="domain" description="Amphi-Trp" evidence="1">
    <location>
        <begin position="4"/>
        <end position="80"/>
    </location>
</feature>
<dbReference type="RefSeq" id="WP_407991929.1">
    <property type="nucleotide sequence ID" value="NZ_AP035881.2"/>
</dbReference>
<dbReference type="EMBL" id="AP035881">
    <property type="protein sequence ID" value="BFP49877.1"/>
    <property type="molecule type" value="Genomic_DNA"/>
</dbReference>
<evidence type="ECO:0000259" key="1">
    <source>
        <dbReference type="Pfam" id="PF20068"/>
    </source>
</evidence>
<reference evidence="2" key="1">
    <citation type="submission" date="2024-07" db="EMBL/GenBank/DDBJ databases">
        <title>Complete genome sequences of cellulolytic bacteria, Kitasatospora sp. CMC57 and Streptomyces sp. CMC78, isolated from Japanese agricultural soil.</title>
        <authorList>
            <person name="Hashimoto T."/>
            <person name="Ito M."/>
            <person name="Iwamoto M."/>
            <person name="Fukahori D."/>
            <person name="Shoda T."/>
            <person name="Sakoda M."/>
            <person name="Morohoshi T."/>
            <person name="Mitsuboshi M."/>
            <person name="Nishizawa T."/>
        </authorList>
    </citation>
    <scope>NUCLEOTIDE SEQUENCE</scope>
    <source>
        <strain evidence="2">CMC57</strain>
    </source>
</reference>
<accession>A0AB33K526</accession>
<evidence type="ECO:0000313" key="2">
    <source>
        <dbReference type="EMBL" id="BFP49877.1"/>
    </source>
</evidence>
<dbReference type="Pfam" id="PF20068">
    <property type="entry name" value="Amphi-Trp"/>
    <property type="match status" value="1"/>
</dbReference>
<proteinExistence type="predicted"/>
<dbReference type="InterPro" id="IPR027598">
    <property type="entry name" value="Amphi-Trp_dom"/>
</dbReference>
<dbReference type="AlphaFoldDB" id="A0AB33K526"/>
<gene>
    <name evidence="2" type="ORF">KCMC57_62450</name>
</gene>
<sequence>MKDLEFEQKRSMSRIEAADQLDALAAAMRKGGNAPLELGPGKLSLRIPDELRCELEVEVGGGEIELEIEFKWQIGPDRGESAESS</sequence>
<name>A0AB33K526_9ACTN</name>
<dbReference type="NCBIfam" id="TIGR04354">
    <property type="entry name" value="amphi-Trp"/>
    <property type="match status" value="1"/>
</dbReference>
<protein>
    <recommendedName>
        <fullName evidence="1">Amphi-Trp domain-containing protein</fullName>
    </recommendedName>
</protein>
<organism evidence="2">
    <name type="scientific">Kitasatospora sp. CMC57</name>
    <dbReference type="NCBI Taxonomy" id="3231513"/>
    <lineage>
        <taxon>Bacteria</taxon>
        <taxon>Bacillati</taxon>
        <taxon>Actinomycetota</taxon>
        <taxon>Actinomycetes</taxon>
        <taxon>Kitasatosporales</taxon>
        <taxon>Streptomycetaceae</taxon>
        <taxon>Kitasatospora</taxon>
    </lineage>
</organism>